<dbReference type="InterPro" id="IPR011579">
    <property type="entry name" value="ATPase_dom"/>
</dbReference>
<dbReference type="PANTHER" id="PTHR34301:SF8">
    <property type="entry name" value="ATPASE DOMAIN-CONTAINING PROTEIN"/>
    <property type="match status" value="1"/>
</dbReference>
<gene>
    <name evidence="2" type="ORF">EV672_10410</name>
</gene>
<evidence type="ECO:0000313" key="2">
    <source>
        <dbReference type="EMBL" id="TDP83632.1"/>
    </source>
</evidence>
<dbReference type="Gene3D" id="3.40.50.300">
    <property type="entry name" value="P-loop containing nucleotide triphosphate hydrolases"/>
    <property type="match status" value="1"/>
</dbReference>
<dbReference type="InterPro" id="IPR027417">
    <property type="entry name" value="P-loop_NTPase"/>
</dbReference>
<feature type="domain" description="ATPase" evidence="1">
    <location>
        <begin position="26"/>
        <end position="233"/>
    </location>
</feature>
<accession>A0A4R6RC10</accession>
<evidence type="ECO:0000313" key="3">
    <source>
        <dbReference type="Proteomes" id="UP000294593"/>
    </source>
</evidence>
<dbReference type="RefSeq" id="WP_208110738.1">
    <property type="nucleotide sequence ID" value="NZ_SNXW01000004.1"/>
</dbReference>
<name>A0A4R6RC10_9BURK</name>
<dbReference type="SUPFAM" id="SSF52540">
    <property type="entry name" value="P-loop containing nucleoside triphosphate hydrolases"/>
    <property type="match status" value="1"/>
</dbReference>
<evidence type="ECO:0000259" key="1">
    <source>
        <dbReference type="Pfam" id="PF01637"/>
    </source>
</evidence>
<organism evidence="2 3">
    <name type="scientific">Aquabacterium commune</name>
    <dbReference type="NCBI Taxonomy" id="70586"/>
    <lineage>
        <taxon>Bacteria</taxon>
        <taxon>Pseudomonadati</taxon>
        <taxon>Pseudomonadota</taxon>
        <taxon>Betaproteobacteria</taxon>
        <taxon>Burkholderiales</taxon>
        <taxon>Aquabacterium</taxon>
    </lineage>
</organism>
<dbReference type="EMBL" id="SNXW01000004">
    <property type="protein sequence ID" value="TDP83632.1"/>
    <property type="molecule type" value="Genomic_DNA"/>
</dbReference>
<dbReference type="GO" id="GO:0005524">
    <property type="term" value="F:ATP binding"/>
    <property type="evidence" value="ECO:0007669"/>
    <property type="project" value="InterPro"/>
</dbReference>
<comment type="caution">
    <text evidence="2">The sequence shown here is derived from an EMBL/GenBank/DDBJ whole genome shotgun (WGS) entry which is preliminary data.</text>
</comment>
<dbReference type="AlphaFoldDB" id="A0A4R6RC10"/>
<dbReference type="Proteomes" id="UP000294593">
    <property type="component" value="Unassembled WGS sequence"/>
</dbReference>
<proteinExistence type="predicted"/>
<dbReference type="PANTHER" id="PTHR34301">
    <property type="entry name" value="DNA-BINDING PROTEIN-RELATED"/>
    <property type="match status" value="1"/>
</dbReference>
<protein>
    <submittedName>
        <fullName evidence="2">AAA domain-containing protein</fullName>
    </submittedName>
</protein>
<sequence length="399" mass="44072">MPPNTDIFQRPELAQAMAQRLLQPGVLDEGLRSGLFISGLRRQGKTTFLLNDLIPALEQHGAIVIYVDLWSNTKVSPEFLVLDKIRATLGELQNPASRLMERLKRVAGIDVGILSFKFGFKLDTLGKEDGPTLSEVLQQVVDQGQRDVVLIVDEVQHAITTEDGRRMLEGLKSARDAINPRPHTPGHFIMIGTGSHRAMVAELTTRRSHAFEGATSLAYPVLSEDYVEHLLARIRQESNQAPLPSLAVASQAFATVGHRPEELRKALRAMYLSMQDAPQAPDAVLPIVARTLRLEAAEIEFRKIEDMGVLATVLFDRIASGVDEGKGLFSADALSSYRQTLGREVPTDEVQRVVNDLLAENLAMRSERGRYVVTDPFVSDAWAERKQIDSKGFTQSSGS</sequence>
<dbReference type="Pfam" id="PF01637">
    <property type="entry name" value="ATPase_2"/>
    <property type="match status" value="1"/>
</dbReference>
<keyword evidence="3" id="KW-1185">Reference proteome</keyword>
<reference evidence="2 3" key="1">
    <citation type="submission" date="2019-03" db="EMBL/GenBank/DDBJ databases">
        <title>Genomic Encyclopedia of Type Strains, Phase IV (KMG-IV): sequencing the most valuable type-strain genomes for metagenomic binning, comparative biology and taxonomic classification.</title>
        <authorList>
            <person name="Goeker M."/>
        </authorList>
    </citation>
    <scope>NUCLEOTIDE SEQUENCE [LARGE SCALE GENOMIC DNA]</scope>
    <source>
        <strain evidence="2 3">DSM 11901</strain>
    </source>
</reference>